<feature type="transmembrane region" description="Helical" evidence="1">
    <location>
        <begin position="92"/>
        <end position="110"/>
    </location>
</feature>
<gene>
    <name evidence="3" type="ORF">SAMN05216417_101322</name>
</gene>
<evidence type="ECO:0000259" key="2">
    <source>
        <dbReference type="Pfam" id="PF12358"/>
    </source>
</evidence>
<dbReference type="Pfam" id="PF12358">
    <property type="entry name" value="DUF3644"/>
    <property type="match status" value="1"/>
</dbReference>
<protein>
    <recommendedName>
        <fullName evidence="2">DUF3644 domain-containing protein</fullName>
    </recommendedName>
</protein>
<evidence type="ECO:0000313" key="4">
    <source>
        <dbReference type="Proteomes" id="UP000182649"/>
    </source>
</evidence>
<dbReference type="Proteomes" id="UP000182649">
    <property type="component" value="Unassembled WGS sequence"/>
</dbReference>
<keyword evidence="1" id="KW-0812">Transmembrane</keyword>
<keyword evidence="1" id="KW-1133">Transmembrane helix</keyword>
<evidence type="ECO:0000313" key="3">
    <source>
        <dbReference type="EMBL" id="SFU33553.1"/>
    </source>
</evidence>
<sequence>MNTTSEVIVESTTPLSAELVDKSVQAAVAAIEVYNKPNFSYREEAFALLMSNAWEILLKAKWVFDHAEAIESLYELPVPMAPRFRRQIGVEIRFLIALLICLASFLKIKIQAWKRRAKTMCLRLLRYVTMQLTS</sequence>
<evidence type="ECO:0000256" key="1">
    <source>
        <dbReference type="SAM" id="Phobius"/>
    </source>
</evidence>
<organism evidence="3 4">
    <name type="scientific">Nitrosospira multiformis</name>
    <dbReference type="NCBI Taxonomy" id="1231"/>
    <lineage>
        <taxon>Bacteria</taxon>
        <taxon>Pseudomonadati</taxon>
        <taxon>Pseudomonadota</taxon>
        <taxon>Betaproteobacteria</taxon>
        <taxon>Nitrosomonadales</taxon>
        <taxon>Nitrosomonadaceae</taxon>
        <taxon>Nitrosospira</taxon>
    </lineage>
</organism>
<dbReference type="InterPro" id="IPR022104">
    <property type="entry name" value="DUF3644"/>
</dbReference>
<dbReference type="AlphaFoldDB" id="A0A1I7FBB3"/>
<feature type="domain" description="DUF3644" evidence="2">
    <location>
        <begin position="18"/>
        <end position="70"/>
    </location>
</feature>
<accession>A0A1I7FBB3</accession>
<keyword evidence="1" id="KW-0472">Membrane</keyword>
<reference evidence="3 4" key="1">
    <citation type="submission" date="2016-10" db="EMBL/GenBank/DDBJ databases">
        <authorList>
            <person name="de Groot N.N."/>
        </authorList>
    </citation>
    <scope>NUCLEOTIDE SEQUENCE [LARGE SCALE GENOMIC DNA]</scope>
    <source>
        <strain evidence="3 4">Nl14</strain>
    </source>
</reference>
<proteinExistence type="predicted"/>
<name>A0A1I7FBB3_9PROT</name>
<dbReference type="EMBL" id="FPBZ01000001">
    <property type="protein sequence ID" value="SFU33553.1"/>
    <property type="molecule type" value="Genomic_DNA"/>
</dbReference>